<feature type="transmembrane region" description="Helical" evidence="12">
    <location>
        <begin position="138"/>
        <end position="160"/>
    </location>
</feature>
<reference evidence="13" key="2">
    <citation type="submission" date="2020-09" db="EMBL/GenBank/DDBJ databases">
        <authorList>
            <person name="Sun Q."/>
            <person name="Ohkuma M."/>
        </authorList>
    </citation>
    <scope>NUCLEOTIDE SEQUENCE</scope>
    <source>
        <strain evidence="13">JCM 19596</strain>
    </source>
</reference>
<feature type="transmembrane region" description="Helical" evidence="12">
    <location>
        <begin position="106"/>
        <end position="126"/>
    </location>
</feature>
<evidence type="ECO:0000256" key="2">
    <source>
        <dbReference type="ARBA" id="ARBA00022475"/>
    </source>
</evidence>
<comment type="caution">
    <text evidence="13">The sequence shown here is derived from an EMBL/GenBank/DDBJ whole genome shotgun (WGS) entry which is preliminary data.</text>
</comment>
<keyword evidence="6" id="KW-0560">Oxidoreductase</keyword>
<dbReference type="PANTHER" id="PTHR35457:SF1">
    <property type="entry name" value="HEME A SYNTHASE"/>
    <property type="match status" value="1"/>
</dbReference>
<keyword evidence="9 12" id="KW-0472">Membrane</keyword>
<accession>A0A830FDB9</accession>
<evidence type="ECO:0000256" key="6">
    <source>
        <dbReference type="ARBA" id="ARBA00023002"/>
    </source>
</evidence>
<proteinExistence type="predicted"/>
<keyword evidence="2" id="KW-1003">Cell membrane</keyword>
<dbReference type="RefSeq" id="WP_188978865.1">
    <property type="nucleotide sequence ID" value="NZ_BMPG01000002.1"/>
</dbReference>
<gene>
    <name evidence="13" type="ORF">GCM10009039_22040</name>
</gene>
<dbReference type="Pfam" id="PF02628">
    <property type="entry name" value="COX15-CtaA"/>
    <property type="match status" value="1"/>
</dbReference>
<dbReference type="Proteomes" id="UP000607197">
    <property type="component" value="Unassembled WGS sequence"/>
</dbReference>
<evidence type="ECO:0000256" key="10">
    <source>
        <dbReference type="ARBA" id="ARBA00023157"/>
    </source>
</evidence>
<comment type="pathway">
    <text evidence="11">Porphyrin-containing compound metabolism.</text>
</comment>
<evidence type="ECO:0000313" key="13">
    <source>
        <dbReference type="EMBL" id="GGL63717.1"/>
    </source>
</evidence>
<reference evidence="13" key="1">
    <citation type="journal article" date="2014" name="Int. J. Syst. Evol. Microbiol.">
        <title>Complete genome sequence of Corynebacterium casei LMG S-19264T (=DSM 44701T), isolated from a smear-ripened cheese.</title>
        <authorList>
            <consortium name="US DOE Joint Genome Institute (JGI-PGF)"/>
            <person name="Walter F."/>
            <person name="Albersmeier A."/>
            <person name="Kalinowski J."/>
            <person name="Ruckert C."/>
        </authorList>
    </citation>
    <scope>NUCLEOTIDE SEQUENCE</scope>
    <source>
        <strain evidence="13">JCM 19596</strain>
    </source>
</reference>
<keyword evidence="5 12" id="KW-1133">Transmembrane helix</keyword>
<dbReference type="OrthoDB" id="336837at2157"/>
<evidence type="ECO:0000256" key="8">
    <source>
        <dbReference type="ARBA" id="ARBA00023133"/>
    </source>
</evidence>
<evidence type="ECO:0000256" key="1">
    <source>
        <dbReference type="ARBA" id="ARBA00004141"/>
    </source>
</evidence>
<keyword evidence="14" id="KW-1185">Reference proteome</keyword>
<dbReference type="GO" id="GO:0016491">
    <property type="term" value="F:oxidoreductase activity"/>
    <property type="evidence" value="ECO:0007669"/>
    <property type="project" value="UniProtKB-KW"/>
</dbReference>
<dbReference type="GO" id="GO:0016020">
    <property type="term" value="C:membrane"/>
    <property type="evidence" value="ECO:0007669"/>
    <property type="project" value="UniProtKB-SubCell"/>
</dbReference>
<feature type="transmembrane region" description="Helical" evidence="12">
    <location>
        <begin position="12"/>
        <end position="31"/>
    </location>
</feature>
<evidence type="ECO:0008006" key="15">
    <source>
        <dbReference type="Google" id="ProtNLM"/>
    </source>
</evidence>
<keyword evidence="4" id="KW-0479">Metal-binding</keyword>
<dbReference type="PANTHER" id="PTHR35457">
    <property type="entry name" value="HEME A SYNTHASE"/>
    <property type="match status" value="1"/>
</dbReference>
<evidence type="ECO:0000256" key="12">
    <source>
        <dbReference type="SAM" id="Phobius"/>
    </source>
</evidence>
<keyword evidence="10" id="KW-1015">Disulfide bond</keyword>
<dbReference type="EMBL" id="BMPG01000002">
    <property type="protein sequence ID" value="GGL63717.1"/>
    <property type="molecule type" value="Genomic_DNA"/>
</dbReference>
<dbReference type="GO" id="GO:0006784">
    <property type="term" value="P:heme A biosynthetic process"/>
    <property type="evidence" value="ECO:0007669"/>
    <property type="project" value="InterPro"/>
</dbReference>
<dbReference type="InterPro" id="IPR050450">
    <property type="entry name" value="COX15/CtaA_HemeA_synthase"/>
</dbReference>
<keyword evidence="7" id="KW-0408">Iron</keyword>
<name>A0A830FDB9_9EURY</name>
<dbReference type="GO" id="GO:0046872">
    <property type="term" value="F:metal ion binding"/>
    <property type="evidence" value="ECO:0007669"/>
    <property type="project" value="UniProtKB-KW"/>
</dbReference>
<protein>
    <recommendedName>
        <fullName evidence="15">Cytochrome c oxidase assembly protein subunit 15</fullName>
    </recommendedName>
</protein>
<evidence type="ECO:0000256" key="4">
    <source>
        <dbReference type="ARBA" id="ARBA00022723"/>
    </source>
</evidence>
<dbReference type="InterPro" id="IPR003780">
    <property type="entry name" value="COX15/CtaA_fam"/>
</dbReference>
<feature type="transmembrane region" description="Helical" evidence="12">
    <location>
        <begin position="77"/>
        <end position="99"/>
    </location>
</feature>
<keyword evidence="3 12" id="KW-0812">Transmembrane</keyword>
<sequence>MPESNLFESTRAFRWLVTISLVGTLILMGAANYSVALGGWMSCGDQFPKCAGVYAPIFHPVETLSGNYTAAQIFWEWFHRASAFITGLTMLAATGLAWWKLDDYTVSRWLVTAATAVLPAEAYLGVQTGVADPPFDLVVLHNVISWFVLLTMAAATVIVWRAARRDGGKRDDAAPA</sequence>
<organism evidence="13 14">
    <name type="scientific">Halocalculus aciditolerans</name>
    <dbReference type="NCBI Taxonomy" id="1383812"/>
    <lineage>
        <taxon>Archaea</taxon>
        <taxon>Methanobacteriati</taxon>
        <taxon>Methanobacteriota</taxon>
        <taxon>Stenosarchaea group</taxon>
        <taxon>Halobacteria</taxon>
        <taxon>Halobacteriales</taxon>
        <taxon>Halobacteriaceae</taxon>
        <taxon>Halocalculus</taxon>
    </lineage>
</organism>
<evidence type="ECO:0000256" key="5">
    <source>
        <dbReference type="ARBA" id="ARBA00022989"/>
    </source>
</evidence>
<evidence type="ECO:0000256" key="11">
    <source>
        <dbReference type="ARBA" id="ARBA00023444"/>
    </source>
</evidence>
<evidence type="ECO:0000256" key="3">
    <source>
        <dbReference type="ARBA" id="ARBA00022692"/>
    </source>
</evidence>
<comment type="subcellular location">
    <subcellularLocation>
        <location evidence="1">Membrane</location>
        <topology evidence="1">Multi-pass membrane protein</topology>
    </subcellularLocation>
</comment>
<evidence type="ECO:0000256" key="7">
    <source>
        <dbReference type="ARBA" id="ARBA00023004"/>
    </source>
</evidence>
<evidence type="ECO:0000313" key="14">
    <source>
        <dbReference type="Proteomes" id="UP000607197"/>
    </source>
</evidence>
<keyword evidence="8" id="KW-0350">Heme biosynthesis</keyword>
<evidence type="ECO:0000256" key="9">
    <source>
        <dbReference type="ARBA" id="ARBA00023136"/>
    </source>
</evidence>
<dbReference type="AlphaFoldDB" id="A0A830FDB9"/>